<name>A0A916SBZ7_9BACI</name>
<evidence type="ECO:0000313" key="2">
    <source>
        <dbReference type="Proteomes" id="UP000613512"/>
    </source>
</evidence>
<reference evidence="1" key="2">
    <citation type="submission" date="2020-09" db="EMBL/GenBank/DDBJ databases">
        <authorList>
            <person name="Sun Q."/>
            <person name="Zhou Y."/>
        </authorList>
    </citation>
    <scope>NUCLEOTIDE SEQUENCE</scope>
    <source>
        <strain evidence="1">CGMCC 1.12408</strain>
    </source>
</reference>
<dbReference type="RefSeq" id="WP_188386272.1">
    <property type="nucleotide sequence ID" value="NZ_BMEY01000031.1"/>
</dbReference>
<dbReference type="AlphaFoldDB" id="A0A916SBZ7"/>
<dbReference type="Proteomes" id="UP000613512">
    <property type="component" value="Unassembled WGS sequence"/>
</dbReference>
<accession>A0A916SBZ7</accession>
<reference evidence="1" key="1">
    <citation type="journal article" date="2014" name="Int. J. Syst. Evol. Microbiol.">
        <title>Complete genome sequence of Corynebacterium casei LMG S-19264T (=DSM 44701T), isolated from a smear-ripened cheese.</title>
        <authorList>
            <consortium name="US DOE Joint Genome Institute (JGI-PGF)"/>
            <person name="Walter F."/>
            <person name="Albersmeier A."/>
            <person name="Kalinowski J."/>
            <person name="Ruckert C."/>
        </authorList>
    </citation>
    <scope>NUCLEOTIDE SEQUENCE</scope>
    <source>
        <strain evidence="1">CGMCC 1.12408</strain>
    </source>
</reference>
<organism evidence="1 2">
    <name type="scientific">Ornithinibacillus halotolerans</name>
    <dbReference type="NCBI Taxonomy" id="1274357"/>
    <lineage>
        <taxon>Bacteria</taxon>
        <taxon>Bacillati</taxon>
        <taxon>Bacillota</taxon>
        <taxon>Bacilli</taxon>
        <taxon>Bacillales</taxon>
        <taxon>Bacillaceae</taxon>
        <taxon>Ornithinibacillus</taxon>
    </lineage>
</organism>
<protein>
    <submittedName>
        <fullName evidence="1">Uncharacterized protein</fullName>
    </submittedName>
</protein>
<sequence>MASTYIPQYLFSGLIRRVHTLEGKEMPPFYQFNRDDIVMEAKGLDQLLTQFPQDEGTVVVWFVMEESIPKKHTYSLLSELDSLLSDVIDSEKWELIIQLIPGQTPYKGTEMLMEAERLVHQLAVKYPFDIFAQIVGFGHPIPFQTLFLEGVRQFENRYASVYWENNQVEILHTTIKQTMDSWMAEFRNFIIDHDYQAALEIITDIEQTKVVQGIKCLLQMMVDRFNFSFDLALAHVKEAKSHLPNHDVMNTTEAILMRLLSQNQAEQDLARIQELFRQIDVFIEIDDMPSFLVRFYRVREAILYYLFQHGRTSNDSSGHKNITKGHFLEKLAKLDEQYLSGEVDGNYGAYFYIKSANVTNTLEARNKSFLGHSRKQVNTSGVWKSYNGMKSSPYQAKLRFTIDSKIMMRDLGIEEDENIPQINKYLLQVSSQMEKQVVPNG</sequence>
<comment type="caution">
    <text evidence="1">The sequence shown here is derived from an EMBL/GenBank/DDBJ whole genome shotgun (WGS) entry which is preliminary data.</text>
</comment>
<proteinExistence type="predicted"/>
<dbReference type="EMBL" id="BMEY01000031">
    <property type="protein sequence ID" value="GGA92054.1"/>
    <property type="molecule type" value="Genomic_DNA"/>
</dbReference>
<keyword evidence="2" id="KW-1185">Reference proteome</keyword>
<evidence type="ECO:0000313" key="1">
    <source>
        <dbReference type="EMBL" id="GGA92054.1"/>
    </source>
</evidence>
<gene>
    <name evidence="1" type="ORF">GCM10008025_38120</name>
</gene>